<dbReference type="EMBL" id="JACRSS010000002">
    <property type="protein sequence ID" value="MBC8538573.1"/>
    <property type="molecule type" value="Genomic_DNA"/>
</dbReference>
<dbReference type="Gene3D" id="1.20.58.2180">
    <property type="match status" value="1"/>
</dbReference>
<evidence type="ECO:0000256" key="3">
    <source>
        <dbReference type="SAM" id="SignalP"/>
    </source>
</evidence>
<keyword evidence="6" id="KW-1185">Reference proteome</keyword>
<feature type="chain" id="PRO_5036997814" evidence="3">
    <location>
        <begin position="27"/>
        <end position="395"/>
    </location>
</feature>
<proteinExistence type="inferred from homology"/>
<dbReference type="Gene3D" id="3.40.50.1980">
    <property type="entry name" value="Nitrogenase molybdenum iron protein domain"/>
    <property type="match status" value="2"/>
</dbReference>
<feature type="region of interest" description="Disordered" evidence="2">
    <location>
        <begin position="34"/>
        <end position="53"/>
    </location>
</feature>
<feature type="domain" description="Fe/B12 periplasmic-binding" evidence="4">
    <location>
        <begin position="72"/>
        <end position="350"/>
    </location>
</feature>
<evidence type="ECO:0000313" key="5">
    <source>
        <dbReference type="EMBL" id="MBC8538573.1"/>
    </source>
</evidence>
<gene>
    <name evidence="5" type="ORF">H8693_06460</name>
</gene>
<evidence type="ECO:0000256" key="1">
    <source>
        <dbReference type="ARBA" id="ARBA00008814"/>
    </source>
</evidence>
<evidence type="ECO:0000313" key="6">
    <source>
        <dbReference type="Proteomes" id="UP000617951"/>
    </source>
</evidence>
<dbReference type="AlphaFoldDB" id="A0A926DI73"/>
<organism evidence="5 6">
    <name type="scientific">Guopingia tenuis</name>
    <dbReference type="NCBI Taxonomy" id="2763656"/>
    <lineage>
        <taxon>Bacteria</taxon>
        <taxon>Bacillati</taxon>
        <taxon>Bacillota</taxon>
        <taxon>Clostridia</taxon>
        <taxon>Christensenellales</taxon>
        <taxon>Christensenellaceae</taxon>
        <taxon>Guopingia</taxon>
    </lineage>
</organism>
<dbReference type="Pfam" id="PF01497">
    <property type="entry name" value="Peripla_BP_2"/>
    <property type="match status" value="1"/>
</dbReference>
<dbReference type="InterPro" id="IPR002491">
    <property type="entry name" value="ABC_transptr_periplasmic_BD"/>
</dbReference>
<reference evidence="5" key="1">
    <citation type="submission" date="2020-08" db="EMBL/GenBank/DDBJ databases">
        <title>Genome public.</title>
        <authorList>
            <person name="Liu C."/>
            <person name="Sun Q."/>
        </authorList>
    </citation>
    <scope>NUCLEOTIDE SEQUENCE</scope>
    <source>
        <strain evidence="5">NSJ-63</strain>
    </source>
</reference>
<feature type="compositionally biased region" description="Low complexity" evidence="2">
    <location>
        <begin position="34"/>
        <end position="47"/>
    </location>
</feature>
<dbReference type="InterPro" id="IPR050902">
    <property type="entry name" value="ABC_Transporter_SBP"/>
</dbReference>
<keyword evidence="3" id="KW-0732">Signal</keyword>
<name>A0A926DI73_9FIRM</name>
<protein>
    <submittedName>
        <fullName evidence="5">ABC transporter substrate-binding protein</fullName>
    </submittedName>
</protein>
<dbReference type="PANTHER" id="PTHR30535">
    <property type="entry name" value="VITAMIN B12-BINDING PROTEIN"/>
    <property type="match status" value="1"/>
</dbReference>
<dbReference type="PROSITE" id="PS51257">
    <property type="entry name" value="PROKAR_LIPOPROTEIN"/>
    <property type="match status" value="1"/>
</dbReference>
<dbReference type="PANTHER" id="PTHR30535:SF34">
    <property type="entry name" value="MOLYBDATE-BINDING PROTEIN MOLA"/>
    <property type="match status" value="1"/>
</dbReference>
<evidence type="ECO:0000259" key="4">
    <source>
        <dbReference type="PROSITE" id="PS50983"/>
    </source>
</evidence>
<feature type="signal peptide" evidence="3">
    <location>
        <begin position="1"/>
        <end position="26"/>
    </location>
</feature>
<dbReference type="SUPFAM" id="SSF53807">
    <property type="entry name" value="Helical backbone' metal receptor"/>
    <property type="match status" value="1"/>
</dbReference>
<dbReference type="Proteomes" id="UP000617951">
    <property type="component" value="Unassembled WGS sequence"/>
</dbReference>
<dbReference type="RefSeq" id="WP_249280312.1">
    <property type="nucleotide sequence ID" value="NZ_JACRSS010000002.1"/>
</dbReference>
<comment type="similarity">
    <text evidence="1">Belongs to the bacterial solute-binding protein 8 family.</text>
</comment>
<dbReference type="PROSITE" id="PS50983">
    <property type="entry name" value="FE_B12_PBP"/>
    <property type="match status" value="1"/>
</dbReference>
<evidence type="ECO:0000256" key="2">
    <source>
        <dbReference type="SAM" id="MobiDB-lite"/>
    </source>
</evidence>
<sequence>MNKKERKTIALLLCAVLLLPMLFACAGQPAASTTPSAGESAPASSPEQTEGGTITVTDHAGRQVELPAEINRVVVADIYPMASVLTVFLGSAEKLVGIHPVCMSAAKSGLLGELFPEILNADTSFMTGSDLNIEELLKLEPDVVFVSAGNSELMDTLTNAGIAAVGISPSKWDYDILETYDQWIALLSQMFPGSDKSEEISDYSKEVYDQIQEVVSGIQDADKKKILFLFQYDDQQMVTSGKHFFGQFWSEAVGGKNAAEEIEVDNSNAVITMEQVYQWDPDVIFITNFTAAQPDDLYNNAIGGDDWSSVTAVKEKQVYKLPLGTYRSYTPSADTPVTLLWMAQKVYPDLFSDVDITKEVKEYYQELYGVSLTDEQVDRMYNPSDAAADGFSKVN</sequence>
<accession>A0A926DI73</accession>
<comment type="caution">
    <text evidence="5">The sequence shown here is derived from an EMBL/GenBank/DDBJ whole genome shotgun (WGS) entry which is preliminary data.</text>
</comment>